<name>A0ABD3EVD5_9STRA</name>
<dbReference type="PROSITE" id="PS51186">
    <property type="entry name" value="GNAT"/>
    <property type="match status" value="1"/>
</dbReference>
<dbReference type="Proteomes" id="UP001632037">
    <property type="component" value="Unassembled WGS sequence"/>
</dbReference>
<sequence length="194" mass="21761">MAPTVSSTVVTPPAPVPAHDATKIVIRQFRSEDLSQVLDLFKEGMLCYPAQRENLHLLQFIDESLKTDLMDIGGTYVELGGNYWIATPSDEPTFVVGMVGLEAKPNNEGELRRMSVRSSHRRYGVGQMLLSTLEQWAGQHQFDKIWLATGSVMQKARDFYIRAGYIETDEYFLSEDCPLYGVVKLEKALTPSAL</sequence>
<keyword evidence="1" id="KW-0808">Transferase</keyword>
<evidence type="ECO:0000313" key="4">
    <source>
        <dbReference type="Proteomes" id="UP001632037"/>
    </source>
</evidence>
<dbReference type="SUPFAM" id="SSF55729">
    <property type="entry name" value="Acyl-CoA N-acyltransferases (Nat)"/>
    <property type="match status" value="1"/>
</dbReference>
<reference evidence="3 4" key="1">
    <citation type="submission" date="2024-09" db="EMBL/GenBank/DDBJ databases">
        <title>Genome sequencing and assembly of Phytophthora oleae, isolate VK10A, causative agent of rot of olive drupes.</title>
        <authorList>
            <person name="Conti Taguali S."/>
            <person name="Riolo M."/>
            <person name="La Spada F."/>
            <person name="Cacciola S.O."/>
            <person name="Dionisio G."/>
        </authorList>
    </citation>
    <scope>NUCLEOTIDE SEQUENCE [LARGE SCALE GENOMIC DNA]</scope>
    <source>
        <strain evidence="3 4">VK10A</strain>
    </source>
</reference>
<protein>
    <recommendedName>
        <fullName evidence="2">N-acetyltransferase domain-containing protein</fullName>
    </recommendedName>
</protein>
<evidence type="ECO:0000256" key="1">
    <source>
        <dbReference type="ARBA" id="ARBA00022679"/>
    </source>
</evidence>
<dbReference type="Gene3D" id="3.40.630.30">
    <property type="match status" value="1"/>
</dbReference>
<dbReference type="PANTHER" id="PTHR13947:SF37">
    <property type="entry name" value="LD18367P"/>
    <property type="match status" value="1"/>
</dbReference>
<dbReference type="InterPro" id="IPR016181">
    <property type="entry name" value="Acyl_CoA_acyltransferase"/>
</dbReference>
<organism evidence="3 4">
    <name type="scientific">Phytophthora oleae</name>
    <dbReference type="NCBI Taxonomy" id="2107226"/>
    <lineage>
        <taxon>Eukaryota</taxon>
        <taxon>Sar</taxon>
        <taxon>Stramenopiles</taxon>
        <taxon>Oomycota</taxon>
        <taxon>Peronosporomycetes</taxon>
        <taxon>Peronosporales</taxon>
        <taxon>Peronosporaceae</taxon>
        <taxon>Phytophthora</taxon>
    </lineage>
</organism>
<dbReference type="CDD" id="cd04301">
    <property type="entry name" value="NAT_SF"/>
    <property type="match status" value="1"/>
</dbReference>
<dbReference type="InterPro" id="IPR050769">
    <property type="entry name" value="NAT_camello-type"/>
</dbReference>
<dbReference type="PANTHER" id="PTHR13947">
    <property type="entry name" value="GNAT FAMILY N-ACETYLTRANSFERASE"/>
    <property type="match status" value="1"/>
</dbReference>
<accession>A0ABD3EVD5</accession>
<dbReference type="GO" id="GO:0016740">
    <property type="term" value="F:transferase activity"/>
    <property type="evidence" value="ECO:0007669"/>
    <property type="project" value="UniProtKB-KW"/>
</dbReference>
<dbReference type="InterPro" id="IPR000182">
    <property type="entry name" value="GNAT_dom"/>
</dbReference>
<gene>
    <name evidence="3" type="ORF">V7S43_016561</name>
</gene>
<feature type="domain" description="N-acetyltransferase" evidence="2">
    <location>
        <begin position="24"/>
        <end position="186"/>
    </location>
</feature>
<dbReference type="AlphaFoldDB" id="A0ABD3EVD5"/>
<evidence type="ECO:0000313" key="3">
    <source>
        <dbReference type="EMBL" id="KAL3658428.1"/>
    </source>
</evidence>
<proteinExistence type="predicted"/>
<comment type="caution">
    <text evidence="3">The sequence shown here is derived from an EMBL/GenBank/DDBJ whole genome shotgun (WGS) entry which is preliminary data.</text>
</comment>
<dbReference type="Pfam" id="PF00583">
    <property type="entry name" value="Acetyltransf_1"/>
    <property type="match status" value="1"/>
</dbReference>
<dbReference type="EMBL" id="JBIMZQ010000054">
    <property type="protein sequence ID" value="KAL3658428.1"/>
    <property type="molecule type" value="Genomic_DNA"/>
</dbReference>
<evidence type="ECO:0000259" key="2">
    <source>
        <dbReference type="PROSITE" id="PS51186"/>
    </source>
</evidence>
<keyword evidence="4" id="KW-1185">Reference proteome</keyword>